<dbReference type="EMBL" id="VCAU01000036">
    <property type="protein sequence ID" value="KAF9889459.1"/>
    <property type="molecule type" value="Genomic_DNA"/>
</dbReference>
<sequence>MSNGITDAKLPISFPSIPSCTYPQWNIYWFHGFLVVLQESVESDDMISGALDKAKPYIDDDGGYHDICLILLSLHHVTFVKVSYGVALVSKSIVLLDRLSALQFSPGFRALTRVITSDCWEEVFT</sequence>
<comment type="caution">
    <text evidence="1">The sequence shown here is derived from an EMBL/GenBank/DDBJ whole genome shotgun (WGS) entry which is preliminary data.</text>
</comment>
<protein>
    <submittedName>
        <fullName evidence="1">Uncharacterized protein</fullName>
    </submittedName>
</protein>
<accession>A0AAD4CMV7</accession>
<organism evidence="1 2">
    <name type="scientific">Aspergillus nanangensis</name>
    <dbReference type="NCBI Taxonomy" id="2582783"/>
    <lineage>
        <taxon>Eukaryota</taxon>
        <taxon>Fungi</taxon>
        <taxon>Dikarya</taxon>
        <taxon>Ascomycota</taxon>
        <taxon>Pezizomycotina</taxon>
        <taxon>Eurotiomycetes</taxon>
        <taxon>Eurotiomycetidae</taxon>
        <taxon>Eurotiales</taxon>
        <taxon>Aspergillaceae</taxon>
        <taxon>Aspergillus</taxon>
        <taxon>Aspergillus subgen. Circumdati</taxon>
    </lineage>
</organism>
<evidence type="ECO:0000313" key="1">
    <source>
        <dbReference type="EMBL" id="KAF9889459.1"/>
    </source>
</evidence>
<proteinExistence type="predicted"/>
<reference evidence="1" key="2">
    <citation type="submission" date="2020-02" db="EMBL/GenBank/DDBJ databases">
        <authorList>
            <person name="Gilchrist C.L.M."/>
            <person name="Chooi Y.-H."/>
        </authorList>
    </citation>
    <scope>NUCLEOTIDE SEQUENCE</scope>
    <source>
        <strain evidence="1">MST-FP2251</strain>
    </source>
</reference>
<dbReference type="AlphaFoldDB" id="A0AAD4CMV7"/>
<gene>
    <name evidence="1" type="ORF">FE257_007361</name>
</gene>
<keyword evidence="2" id="KW-1185">Reference proteome</keyword>
<evidence type="ECO:0000313" key="2">
    <source>
        <dbReference type="Proteomes" id="UP001194746"/>
    </source>
</evidence>
<reference evidence="1" key="1">
    <citation type="journal article" date="2019" name="Beilstein J. Org. Chem.">
        <title>Nanangenines: drimane sesquiterpenoids as the dominant metabolite cohort of a novel Australian fungus, Aspergillus nanangensis.</title>
        <authorList>
            <person name="Lacey H.J."/>
            <person name="Gilchrist C.L.M."/>
            <person name="Crombie A."/>
            <person name="Kalaitzis J.A."/>
            <person name="Vuong D."/>
            <person name="Rutledge P.J."/>
            <person name="Turner P."/>
            <person name="Pitt J.I."/>
            <person name="Lacey E."/>
            <person name="Chooi Y.H."/>
            <person name="Piggott A.M."/>
        </authorList>
    </citation>
    <scope>NUCLEOTIDE SEQUENCE</scope>
    <source>
        <strain evidence="1">MST-FP2251</strain>
    </source>
</reference>
<dbReference type="Proteomes" id="UP001194746">
    <property type="component" value="Unassembled WGS sequence"/>
</dbReference>
<name>A0AAD4CMV7_ASPNN</name>